<dbReference type="Gene3D" id="3.30.420.150">
    <property type="entry name" value="Exopolyphosphatase. Domain 2"/>
    <property type="match status" value="1"/>
</dbReference>
<dbReference type="PANTHER" id="PTHR30005:SF0">
    <property type="entry name" value="RETROGRADE REGULATION PROTEIN 2"/>
    <property type="match status" value="1"/>
</dbReference>
<dbReference type="InterPro" id="IPR003695">
    <property type="entry name" value="Ppx_GppA_N"/>
</dbReference>
<accession>A0ABY0IJU2</accession>
<sequence length="302" mass="33098">MSKDLIGSIDIGSNSTLLLVLNTKTKEVVEEVSTITALGRGLDKNGVFQDKSMEDTFRALSEYKDKCKSLGCEKIIVTATEASRVAKNAQEFFSRVKRELGLEIQIISGEGEAYYTAFGINEMMKSKSKIQLILDVGGASSELILIKPKPFEILKTVSLPIGSVRVDDWIKDGELKKNLDAIFEKYNVEDYSGYDVIGVAGTLTSLALMFSGANEFSNDAINNFSLALADFNESVDRIQLVDAKALGKQFSFLGKRSKTIQSGAICSQTILNKINPREIKFSTYGLRYGTAISGAIDETYLV</sequence>
<evidence type="ECO:0000313" key="2">
    <source>
        <dbReference type="EMBL" id="RZF23249.1"/>
    </source>
</evidence>
<name>A0ABY0IJU2_9BACT</name>
<organism evidence="2 3">
    <name type="scientific">Halobacteriovorax vibrionivorans</name>
    <dbReference type="NCBI Taxonomy" id="2152716"/>
    <lineage>
        <taxon>Bacteria</taxon>
        <taxon>Pseudomonadati</taxon>
        <taxon>Bdellovibrionota</taxon>
        <taxon>Bacteriovoracia</taxon>
        <taxon>Bacteriovoracales</taxon>
        <taxon>Halobacteriovoraceae</taxon>
        <taxon>Halobacteriovorax</taxon>
    </lineage>
</organism>
<gene>
    <name evidence="2" type="ORF">DAY19_05625</name>
</gene>
<dbReference type="Pfam" id="PF02541">
    <property type="entry name" value="Ppx-GppA"/>
    <property type="match status" value="1"/>
</dbReference>
<dbReference type="PANTHER" id="PTHR30005">
    <property type="entry name" value="EXOPOLYPHOSPHATASE"/>
    <property type="match status" value="1"/>
</dbReference>
<dbReference type="SUPFAM" id="SSF53067">
    <property type="entry name" value="Actin-like ATPase domain"/>
    <property type="match status" value="2"/>
</dbReference>
<reference evidence="3" key="1">
    <citation type="journal article" date="2019" name="Int. J. Syst. Evol. Microbiol.">
        <title>Halobacteriovorax valvorus sp. nov., a novel prokaryotic predator isolated from coastal seawater of China.</title>
        <authorList>
            <person name="Chen M.-X."/>
        </authorList>
    </citation>
    <scope>NUCLEOTIDE SEQUENCE [LARGE SCALE GENOMIC DNA]</scope>
    <source>
        <strain evidence="3">BL9</strain>
    </source>
</reference>
<dbReference type="Gene3D" id="3.30.420.40">
    <property type="match status" value="1"/>
</dbReference>
<dbReference type="InterPro" id="IPR050273">
    <property type="entry name" value="GppA/Ppx_hydrolase"/>
</dbReference>
<comment type="caution">
    <text evidence="2">The sequence shown here is derived from an EMBL/GenBank/DDBJ whole genome shotgun (WGS) entry which is preliminary data.</text>
</comment>
<dbReference type="CDD" id="cd24054">
    <property type="entry name" value="ASKHA_NBD_AaPPX-GppA_MtPPX2-like"/>
    <property type="match status" value="1"/>
</dbReference>
<proteinExistence type="predicted"/>
<dbReference type="RefSeq" id="WP_114706196.1">
    <property type="nucleotide sequence ID" value="NZ_QDKL01000001.1"/>
</dbReference>
<keyword evidence="3" id="KW-1185">Reference proteome</keyword>
<dbReference type="Proteomes" id="UP000443582">
    <property type="component" value="Unassembled WGS sequence"/>
</dbReference>
<evidence type="ECO:0000313" key="3">
    <source>
        <dbReference type="Proteomes" id="UP000443582"/>
    </source>
</evidence>
<protein>
    <recommendedName>
        <fullName evidence="1">Ppx/GppA phosphatase N-terminal domain-containing protein</fullName>
    </recommendedName>
</protein>
<evidence type="ECO:0000259" key="1">
    <source>
        <dbReference type="Pfam" id="PF02541"/>
    </source>
</evidence>
<dbReference type="InterPro" id="IPR043129">
    <property type="entry name" value="ATPase_NBD"/>
</dbReference>
<feature type="domain" description="Ppx/GppA phosphatase N-terminal" evidence="1">
    <location>
        <begin position="28"/>
        <end position="292"/>
    </location>
</feature>
<dbReference type="EMBL" id="QDKL01000001">
    <property type="protein sequence ID" value="RZF23249.1"/>
    <property type="molecule type" value="Genomic_DNA"/>
</dbReference>